<accession>A0A498R985</accession>
<dbReference type="Proteomes" id="UP000277811">
    <property type="component" value="Unassembled WGS sequence"/>
</dbReference>
<dbReference type="Gene3D" id="3.30.2320.60">
    <property type="entry name" value="FhaA, phosphopeptide-binding domain (DUF3662)"/>
    <property type="match status" value="1"/>
</dbReference>
<dbReference type="EMBL" id="UPPP01000083">
    <property type="protein sequence ID" value="VBB07941.1"/>
    <property type="molecule type" value="Genomic_DNA"/>
</dbReference>
<name>A0A498R985_9FIRM</name>
<evidence type="ECO:0000313" key="3">
    <source>
        <dbReference type="Proteomes" id="UP000277811"/>
    </source>
</evidence>
<dbReference type="InterPro" id="IPR042287">
    <property type="entry name" value="FhaA_N_sf"/>
</dbReference>
<dbReference type="AlphaFoldDB" id="A0A498R985"/>
<dbReference type="SMART" id="SM00240">
    <property type="entry name" value="FHA"/>
    <property type="match status" value="1"/>
</dbReference>
<gene>
    <name evidence="2" type="ORF">LUCI_3206</name>
</gene>
<keyword evidence="3" id="KW-1185">Reference proteome</keyword>
<dbReference type="InterPro" id="IPR000253">
    <property type="entry name" value="FHA_dom"/>
</dbReference>
<dbReference type="InterPro" id="IPR022128">
    <property type="entry name" value="FhaA_N"/>
</dbReference>
<dbReference type="SUPFAM" id="SSF49879">
    <property type="entry name" value="SMAD/FHA domain"/>
    <property type="match status" value="1"/>
</dbReference>
<dbReference type="CDD" id="cd00060">
    <property type="entry name" value="FHA"/>
    <property type="match status" value="1"/>
</dbReference>
<reference evidence="2 3" key="1">
    <citation type="submission" date="2018-06" db="EMBL/GenBank/DDBJ databases">
        <authorList>
            <person name="Strepis N."/>
        </authorList>
    </citation>
    <scope>NUCLEOTIDE SEQUENCE [LARGE SCALE GENOMIC DNA]</scope>
    <source>
        <strain evidence="2">LUCI</strain>
    </source>
</reference>
<proteinExistence type="predicted"/>
<dbReference type="Pfam" id="PF00498">
    <property type="entry name" value="FHA"/>
    <property type="match status" value="1"/>
</dbReference>
<feature type="domain" description="FHA" evidence="1">
    <location>
        <begin position="183"/>
        <end position="232"/>
    </location>
</feature>
<dbReference type="Gene3D" id="2.60.200.20">
    <property type="match status" value="1"/>
</dbReference>
<dbReference type="InterPro" id="IPR008984">
    <property type="entry name" value="SMAD_FHA_dom_sf"/>
</dbReference>
<dbReference type="Pfam" id="PF12401">
    <property type="entry name" value="FhaA_N"/>
    <property type="match status" value="1"/>
</dbReference>
<organism evidence="2 3">
    <name type="scientific">Lucifera butyrica</name>
    <dbReference type="NCBI Taxonomy" id="1351585"/>
    <lineage>
        <taxon>Bacteria</taxon>
        <taxon>Bacillati</taxon>
        <taxon>Bacillota</taxon>
        <taxon>Negativicutes</taxon>
        <taxon>Veillonellales</taxon>
        <taxon>Veillonellaceae</taxon>
        <taxon>Lucifera</taxon>
    </lineage>
</organism>
<evidence type="ECO:0000313" key="2">
    <source>
        <dbReference type="EMBL" id="VBB07941.1"/>
    </source>
</evidence>
<dbReference type="OrthoDB" id="9816434at2"/>
<protein>
    <recommendedName>
        <fullName evidence="1">FHA domain-containing protein</fullName>
    </recommendedName>
</protein>
<sequence length="255" mass="28663">MKLFRNVENFFEKHIEDFFSKKFKSGLQPVEIGKQLGREMENQKTVGVSQIFVPNQYTVQISSADYERIKPYEQAIKQELAQFLTQYAGQKEYTFLGAIEIVLAEDAALSTGIFRTTSAFTEPPDLGEKGESTANQPEQFSDTLIFKKGNLVNTSQSTSLAGALVVIDGMDAGMRTDLGSNRVNIGRRESNELPLSDMNTSRLQSYIVFEDGEHVLYDAKSLNGTYVNGHRIVRRRLQPGDRIKVGNTTILYEVK</sequence>
<dbReference type="PROSITE" id="PS50006">
    <property type="entry name" value="FHA_DOMAIN"/>
    <property type="match status" value="1"/>
</dbReference>
<evidence type="ECO:0000259" key="1">
    <source>
        <dbReference type="PROSITE" id="PS50006"/>
    </source>
</evidence>